<dbReference type="InterPro" id="IPR002903">
    <property type="entry name" value="RsmH"/>
</dbReference>
<evidence type="ECO:0000256" key="5">
    <source>
        <dbReference type="ARBA" id="ARBA00022691"/>
    </source>
</evidence>
<dbReference type="GO" id="GO:0071424">
    <property type="term" value="F:rRNA (cytosine-N4-)-methyltransferase activity"/>
    <property type="evidence" value="ECO:0007669"/>
    <property type="project" value="UniProtKB-UniRule"/>
</dbReference>
<evidence type="ECO:0000256" key="3">
    <source>
        <dbReference type="ARBA" id="ARBA00022603"/>
    </source>
</evidence>
<evidence type="ECO:0000256" key="2">
    <source>
        <dbReference type="ARBA" id="ARBA00022552"/>
    </source>
</evidence>
<comment type="caution">
    <text evidence="6">Lacks conserved residue(s) required for the propagation of feature annotation.</text>
</comment>
<dbReference type="Pfam" id="PF01795">
    <property type="entry name" value="Methyltransf_5"/>
    <property type="match status" value="1"/>
</dbReference>
<evidence type="ECO:0000256" key="4">
    <source>
        <dbReference type="ARBA" id="ARBA00022679"/>
    </source>
</evidence>
<evidence type="ECO:0000313" key="7">
    <source>
        <dbReference type="EMBL" id="EES52760.1"/>
    </source>
</evidence>
<keyword evidence="4 6" id="KW-0808">Transferase</keyword>
<evidence type="ECO:0000256" key="1">
    <source>
        <dbReference type="ARBA" id="ARBA00010396"/>
    </source>
</evidence>
<dbReference type="SUPFAM" id="SSF81799">
    <property type="entry name" value="Putative methyltransferase TM0872, insert domain"/>
    <property type="match status" value="1"/>
</dbReference>
<accession>C6HX50</accession>
<keyword evidence="5 6" id="KW-0949">S-adenosyl-L-methionine</keyword>
<feature type="binding site" evidence="6">
    <location>
        <position position="112"/>
    </location>
    <ligand>
        <name>S-adenosyl-L-methionine</name>
        <dbReference type="ChEBI" id="CHEBI:59789"/>
    </ligand>
</feature>
<comment type="catalytic activity">
    <reaction evidence="6">
        <text>cytidine(1402) in 16S rRNA + S-adenosyl-L-methionine = N(4)-methylcytidine(1402) in 16S rRNA + S-adenosyl-L-homocysteine + H(+)</text>
        <dbReference type="Rhea" id="RHEA:42928"/>
        <dbReference type="Rhea" id="RHEA-COMP:10286"/>
        <dbReference type="Rhea" id="RHEA-COMP:10287"/>
        <dbReference type="ChEBI" id="CHEBI:15378"/>
        <dbReference type="ChEBI" id="CHEBI:57856"/>
        <dbReference type="ChEBI" id="CHEBI:59789"/>
        <dbReference type="ChEBI" id="CHEBI:74506"/>
        <dbReference type="ChEBI" id="CHEBI:82748"/>
        <dbReference type="EC" id="2.1.1.199"/>
    </reaction>
</comment>
<keyword evidence="2 6" id="KW-0698">rRNA processing</keyword>
<dbReference type="PIRSF" id="PIRSF004486">
    <property type="entry name" value="MraW"/>
    <property type="match status" value="1"/>
</dbReference>
<dbReference type="GO" id="GO:0005737">
    <property type="term" value="C:cytoplasm"/>
    <property type="evidence" value="ECO:0007669"/>
    <property type="project" value="UniProtKB-SubCell"/>
</dbReference>
<dbReference type="InterPro" id="IPR029063">
    <property type="entry name" value="SAM-dependent_MTases_sf"/>
</dbReference>
<dbReference type="AlphaFoldDB" id="C6HX50"/>
<feature type="binding site" evidence="6">
    <location>
        <position position="57"/>
    </location>
    <ligand>
        <name>S-adenosyl-L-methionine</name>
        <dbReference type="ChEBI" id="CHEBI:59789"/>
    </ligand>
</feature>
<dbReference type="SUPFAM" id="SSF53335">
    <property type="entry name" value="S-adenosyl-L-methionine-dependent methyltransferases"/>
    <property type="match status" value="1"/>
</dbReference>
<protein>
    <recommendedName>
        <fullName evidence="6">Ribosomal RNA small subunit methyltransferase H</fullName>
        <ecNumber evidence="6">2.1.1.199</ecNumber>
    </recommendedName>
    <alternativeName>
        <fullName evidence="6">16S rRNA m(4)C1402 methyltransferase</fullName>
    </alternativeName>
    <alternativeName>
        <fullName evidence="6">rRNA (cytosine-N(4)-)-methyltransferase RsmH</fullName>
    </alternativeName>
</protein>
<dbReference type="Gene3D" id="3.40.50.150">
    <property type="entry name" value="Vaccinia Virus protein VP39"/>
    <property type="match status" value="1"/>
</dbReference>
<dbReference type="Proteomes" id="UP000009374">
    <property type="component" value="Unassembled WGS sequence"/>
</dbReference>
<sequence>MIGPEEGGSSSHRPVMLAESMEWLDVRPGQWYVDANLGGGGHTREILARGGSVVAIDRDKGAVLAAREHLLPLYPDRLRIIHGNNRNVASLVRQEGQHVSGILFDLGWSTIQGEDPERGLSFTEEGPLDMRLDTEQKETAEDLLESLSESELERVLSEGDEPLAAPIARALVQARREGRLPRTTTALAAFVSGVYYRKGFRRSRRHPATRVFMALRIRVNREYENLEESLSGARELLSATGGRLIVLSFHSGEDRIVKRCFRLWVGEGEAAFLFRRSLVPGDEEVSLNPRARSARMRGVVFGTSR</sequence>
<organism evidence="7 8">
    <name type="scientific">Leptospirillum ferrodiazotrophum</name>
    <dbReference type="NCBI Taxonomy" id="412449"/>
    <lineage>
        <taxon>Bacteria</taxon>
        <taxon>Pseudomonadati</taxon>
        <taxon>Nitrospirota</taxon>
        <taxon>Nitrospiria</taxon>
        <taxon>Nitrospirales</taxon>
        <taxon>Nitrospiraceae</taxon>
        <taxon>Leptospirillum</taxon>
    </lineage>
</organism>
<dbReference type="GO" id="GO:0070475">
    <property type="term" value="P:rRNA base methylation"/>
    <property type="evidence" value="ECO:0007669"/>
    <property type="project" value="UniProtKB-UniRule"/>
</dbReference>
<evidence type="ECO:0000313" key="8">
    <source>
        <dbReference type="Proteomes" id="UP000009374"/>
    </source>
</evidence>
<dbReference type="HAMAP" id="MF_01007">
    <property type="entry name" value="16SrRNA_methyltr_H"/>
    <property type="match status" value="1"/>
</dbReference>
<feature type="binding site" evidence="6">
    <location>
        <position position="105"/>
    </location>
    <ligand>
        <name>S-adenosyl-L-methionine</name>
        <dbReference type="ChEBI" id="CHEBI:59789"/>
    </ligand>
</feature>
<proteinExistence type="inferred from homology"/>
<comment type="subcellular location">
    <subcellularLocation>
        <location evidence="6">Cytoplasm</location>
    </subcellularLocation>
</comment>
<dbReference type="Gene3D" id="1.10.150.170">
    <property type="entry name" value="Putative methyltransferase TM0872, insert domain"/>
    <property type="match status" value="1"/>
</dbReference>
<gene>
    <name evidence="6" type="primary">rsmH</name>
    <name evidence="7" type="ORF">UBAL3_92050132</name>
</gene>
<dbReference type="PANTHER" id="PTHR11265:SF0">
    <property type="entry name" value="12S RRNA N4-METHYLCYTIDINE METHYLTRANSFERASE"/>
    <property type="match status" value="1"/>
</dbReference>
<keyword evidence="3 6" id="KW-0489">Methyltransferase</keyword>
<dbReference type="PANTHER" id="PTHR11265">
    <property type="entry name" value="S-ADENOSYL-METHYLTRANSFERASE MRAW"/>
    <property type="match status" value="1"/>
</dbReference>
<dbReference type="EMBL" id="GG693873">
    <property type="protein sequence ID" value="EES52760.1"/>
    <property type="molecule type" value="Genomic_DNA"/>
</dbReference>
<feature type="binding site" evidence="6">
    <location>
        <begin position="40"/>
        <end position="42"/>
    </location>
    <ligand>
        <name>S-adenosyl-L-methionine</name>
        <dbReference type="ChEBI" id="CHEBI:59789"/>
    </ligand>
</feature>
<dbReference type="EC" id="2.1.1.199" evidence="6"/>
<keyword evidence="8" id="KW-1185">Reference proteome</keyword>
<dbReference type="InterPro" id="IPR023397">
    <property type="entry name" value="SAM-dep_MeTrfase_MraW_recog"/>
</dbReference>
<dbReference type="NCBIfam" id="TIGR00006">
    <property type="entry name" value="16S rRNA (cytosine(1402)-N(4))-methyltransferase RsmH"/>
    <property type="match status" value="1"/>
</dbReference>
<comment type="function">
    <text evidence="6">Specifically methylates the N4 position of cytidine in position 1402 (C1402) of 16S rRNA.</text>
</comment>
<name>C6HX50_9BACT</name>
<reference evidence="7 8" key="1">
    <citation type="journal article" date="2009" name="Appl. Environ. Microbiol.">
        <title>Community genomic and proteomic analyses of chemoautotrophic iron-oxidizing "Leptospirillum rubarum" (Group II) and "Leptospirillum ferrodiazotrophum" (Group III) bacteria in acid mine drainage biofilms.</title>
        <authorList>
            <person name="Goltsman D.S."/>
            <person name="Denef V.J."/>
            <person name="Singer S.W."/>
            <person name="VerBerkmoes N.C."/>
            <person name="Lefsrud M."/>
            <person name="Mueller R.S."/>
            <person name="Dick G.J."/>
            <person name="Sun C.L."/>
            <person name="Wheeler K.E."/>
            <person name="Zemla A."/>
            <person name="Baker B.J."/>
            <person name="Hauser L."/>
            <person name="Land M."/>
            <person name="Shah M.B."/>
            <person name="Thelen M.P."/>
            <person name="Hettich R.L."/>
            <person name="Banfield J.F."/>
        </authorList>
    </citation>
    <scope>NUCLEOTIDE SEQUENCE [LARGE SCALE GENOMIC DNA]</scope>
</reference>
<keyword evidence="6" id="KW-0963">Cytoplasm</keyword>
<comment type="similarity">
    <text evidence="1 6">Belongs to the methyltransferase superfamily. RsmH family.</text>
</comment>
<evidence type="ECO:0000256" key="6">
    <source>
        <dbReference type="HAMAP-Rule" id="MF_01007"/>
    </source>
</evidence>